<keyword evidence="3" id="KW-1185">Reference proteome</keyword>
<accession>A0A0L6UDC4</accession>
<keyword evidence="1" id="KW-0732">Signal</keyword>
<dbReference type="AlphaFoldDB" id="A0A0L6UDC4"/>
<evidence type="ECO:0000313" key="3">
    <source>
        <dbReference type="Proteomes" id="UP000037035"/>
    </source>
</evidence>
<evidence type="ECO:0000256" key="1">
    <source>
        <dbReference type="SAM" id="SignalP"/>
    </source>
</evidence>
<dbReference type="Proteomes" id="UP000037035">
    <property type="component" value="Unassembled WGS sequence"/>
</dbReference>
<feature type="chain" id="PRO_5005567405" evidence="1">
    <location>
        <begin position="25"/>
        <end position="62"/>
    </location>
</feature>
<reference evidence="2 3" key="1">
    <citation type="submission" date="2015-08" db="EMBL/GenBank/DDBJ databases">
        <title>Next Generation Sequencing and Analysis of the Genome of Puccinia sorghi L Schw, the Causal Agent of Maize Common Rust.</title>
        <authorList>
            <person name="Rochi L."/>
            <person name="Burguener G."/>
            <person name="Darino M."/>
            <person name="Turjanski A."/>
            <person name="Kreff E."/>
            <person name="Dieguez M.J."/>
            <person name="Sacco F."/>
        </authorList>
    </citation>
    <scope>NUCLEOTIDE SEQUENCE [LARGE SCALE GENOMIC DNA]</scope>
    <source>
        <strain evidence="2 3">RO10H11247</strain>
    </source>
</reference>
<dbReference type="EMBL" id="LAVV01013269">
    <property type="protein sequence ID" value="KNZ45810.1"/>
    <property type="molecule type" value="Genomic_DNA"/>
</dbReference>
<gene>
    <name evidence="2" type="ORF">VP01_7798g1</name>
</gene>
<feature type="signal peptide" evidence="1">
    <location>
        <begin position="1"/>
        <end position="24"/>
    </location>
</feature>
<organism evidence="2 3">
    <name type="scientific">Puccinia sorghi</name>
    <dbReference type="NCBI Taxonomy" id="27349"/>
    <lineage>
        <taxon>Eukaryota</taxon>
        <taxon>Fungi</taxon>
        <taxon>Dikarya</taxon>
        <taxon>Basidiomycota</taxon>
        <taxon>Pucciniomycotina</taxon>
        <taxon>Pucciniomycetes</taxon>
        <taxon>Pucciniales</taxon>
        <taxon>Pucciniaceae</taxon>
        <taxon>Puccinia</taxon>
    </lineage>
</organism>
<comment type="caution">
    <text evidence="2">The sequence shown here is derived from an EMBL/GenBank/DDBJ whole genome shotgun (WGS) entry which is preliminary data.</text>
</comment>
<name>A0A0L6UDC4_9BASI</name>
<evidence type="ECO:0000313" key="2">
    <source>
        <dbReference type="EMBL" id="KNZ45810.1"/>
    </source>
</evidence>
<protein>
    <submittedName>
        <fullName evidence="2">Putative signal peptide protein</fullName>
    </submittedName>
</protein>
<dbReference type="VEuPathDB" id="FungiDB:VP01_7798g1"/>
<proteinExistence type="predicted"/>
<sequence>MSAVSTIFALCTSLVPTITPPTLSRYTAQQPPGTLCQVSEVFVMCNACTPCGELSIGDIRSR</sequence>